<comment type="caution">
    <text evidence="1">The sequence shown here is derived from an EMBL/GenBank/DDBJ whole genome shotgun (WGS) entry which is preliminary data.</text>
</comment>
<reference evidence="1" key="1">
    <citation type="submission" date="2023-04" db="EMBL/GenBank/DDBJ databases">
        <title>Phytophthora lilii NBRC 32176.</title>
        <authorList>
            <person name="Ichikawa N."/>
            <person name="Sato H."/>
            <person name="Tonouchi N."/>
        </authorList>
    </citation>
    <scope>NUCLEOTIDE SEQUENCE</scope>
    <source>
        <strain evidence="1">NBRC 32176</strain>
    </source>
</reference>
<dbReference type="EMBL" id="BSXW01000046">
    <property type="protein sequence ID" value="GMF10541.1"/>
    <property type="molecule type" value="Genomic_DNA"/>
</dbReference>
<dbReference type="InterPro" id="IPR035969">
    <property type="entry name" value="Rab-GAP_TBC_sf"/>
</dbReference>
<dbReference type="GO" id="GO:0005096">
    <property type="term" value="F:GTPase activator activity"/>
    <property type="evidence" value="ECO:0007669"/>
    <property type="project" value="TreeGrafter"/>
</dbReference>
<dbReference type="PANTHER" id="PTHR13530">
    <property type="entry name" value="TBC1 DOMAIN FAMILY MEMBER 7"/>
    <property type="match status" value="1"/>
</dbReference>
<protein>
    <submittedName>
        <fullName evidence="1">Unnamed protein product</fullName>
    </submittedName>
</protein>
<dbReference type="AlphaFoldDB" id="A0A9W6TAT2"/>
<dbReference type="GO" id="GO:0032007">
    <property type="term" value="P:negative regulation of TOR signaling"/>
    <property type="evidence" value="ECO:0007669"/>
    <property type="project" value="TreeGrafter"/>
</dbReference>
<proteinExistence type="predicted"/>
<dbReference type="OrthoDB" id="159449at2759"/>
<organism evidence="1 2">
    <name type="scientific">Phytophthora lilii</name>
    <dbReference type="NCBI Taxonomy" id="2077276"/>
    <lineage>
        <taxon>Eukaryota</taxon>
        <taxon>Sar</taxon>
        <taxon>Stramenopiles</taxon>
        <taxon>Oomycota</taxon>
        <taxon>Peronosporomycetes</taxon>
        <taxon>Peronosporales</taxon>
        <taxon>Peronosporaceae</taxon>
        <taxon>Phytophthora</taxon>
    </lineage>
</organism>
<gene>
    <name evidence="1" type="ORF">Plil01_000133600</name>
</gene>
<keyword evidence="2" id="KW-1185">Reference proteome</keyword>
<dbReference type="Gene3D" id="1.10.10.750">
    <property type="entry name" value="Ypt/Rab-GAP domain of gyp1p, domain 1"/>
    <property type="match status" value="1"/>
</dbReference>
<accession>A0A9W6TAT2</accession>
<dbReference type="PANTHER" id="PTHR13530:SF3">
    <property type="entry name" value="TBC1 DOMAIN FAMILY MEMBER 7"/>
    <property type="match status" value="1"/>
</dbReference>
<sequence>MALSRNFRTTYYKTLGVPVVQHIVDVDASFAALLGERAVNVPQLLKLALELGIAPQSRARIWLLLAGVLPPYPALWSFALKERRAMFEDVVAAAQVLQVKDVAEGDEGGGVLYDFTELLEDVKEQQEEGEGNEKKPLVSLQELKRLLHLHRTYWREIAASDASLLLGMDDPDFLLGVVRVVCEVLTHEAERFWCFARLLELFHDGLELVDPIVTLDTLYNAQLAELEVVFLRTLDVKRRRLTADGSISSQHMFKSVHDEEHGRRR</sequence>
<dbReference type="InterPro" id="IPR039842">
    <property type="entry name" value="TBC1D7"/>
</dbReference>
<dbReference type="Proteomes" id="UP001165083">
    <property type="component" value="Unassembled WGS sequence"/>
</dbReference>
<evidence type="ECO:0000313" key="1">
    <source>
        <dbReference type="EMBL" id="GMF10541.1"/>
    </source>
</evidence>
<dbReference type="SUPFAM" id="SSF47923">
    <property type="entry name" value="Ypt/Rab-GAP domain of gyp1p"/>
    <property type="match status" value="1"/>
</dbReference>
<name>A0A9W6TAT2_9STRA</name>
<evidence type="ECO:0000313" key="2">
    <source>
        <dbReference type="Proteomes" id="UP001165083"/>
    </source>
</evidence>